<feature type="transmembrane region" description="Helical" evidence="8">
    <location>
        <begin position="211"/>
        <end position="231"/>
    </location>
</feature>
<evidence type="ECO:0000256" key="8">
    <source>
        <dbReference type="HAMAP-Rule" id="MF_01148"/>
    </source>
</evidence>
<dbReference type="HAMAP" id="MF_01148">
    <property type="entry name" value="Lnt"/>
    <property type="match status" value="1"/>
</dbReference>
<reference evidence="10 11" key="1">
    <citation type="submission" date="2024-09" db="EMBL/GenBank/DDBJ databases">
        <authorList>
            <person name="Sun Q."/>
            <person name="Mori K."/>
        </authorList>
    </citation>
    <scope>NUCLEOTIDE SEQUENCE [LARGE SCALE GENOMIC DNA]</scope>
    <source>
        <strain evidence="10 11">JCM 10918</strain>
    </source>
</reference>
<evidence type="ECO:0000313" key="11">
    <source>
        <dbReference type="Proteomes" id="UP001589703"/>
    </source>
</evidence>
<evidence type="ECO:0000256" key="3">
    <source>
        <dbReference type="ARBA" id="ARBA00022679"/>
    </source>
</evidence>
<accession>A0ABV5V8R6</accession>
<name>A0ABV5V8R6_9ACTN</name>
<feature type="domain" description="CN hydrolase" evidence="9">
    <location>
        <begin position="240"/>
        <end position="493"/>
    </location>
</feature>
<keyword evidence="3 8" id="KW-0808">Transferase</keyword>
<dbReference type="InterPro" id="IPR045378">
    <property type="entry name" value="LNT_N"/>
</dbReference>
<keyword evidence="2 8" id="KW-1003">Cell membrane</keyword>
<keyword evidence="7 8" id="KW-0012">Acyltransferase</keyword>
<keyword evidence="5 8" id="KW-1133">Transmembrane helix</keyword>
<comment type="caution">
    <text evidence="10">The sequence shown here is derived from an EMBL/GenBank/DDBJ whole genome shotgun (WGS) entry which is preliminary data.</text>
</comment>
<feature type="transmembrane region" description="Helical" evidence="8">
    <location>
        <begin position="101"/>
        <end position="121"/>
    </location>
</feature>
<dbReference type="Gene3D" id="3.60.110.10">
    <property type="entry name" value="Carbon-nitrogen hydrolase"/>
    <property type="match status" value="1"/>
</dbReference>
<feature type="transmembrane region" description="Helical" evidence="8">
    <location>
        <begin position="50"/>
        <end position="66"/>
    </location>
</feature>
<evidence type="ECO:0000256" key="1">
    <source>
        <dbReference type="ARBA" id="ARBA00004651"/>
    </source>
</evidence>
<feature type="transmembrane region" description="Helical" evidence="8">
    <location>
        <begin position="73"/>
        <end position="95"/>
    </location>
</feature>
<feature type="transmembrane region" description="Helical" evidence="8">
    <location>
        <begin position="165"/>
        <end position="190"/>
    </location>
</feature>
<gene>
    <name evidence="8 10" type="primary">lnt</name>
    <name evidence="10" type="ORF">ACFFRO_03185</name>
</gene>
<comment type="pathway">
    <text evidence="8">Protein modification; lipoprotein biosynthesis (N-acyl transfer).</text>
</comment>
<organism evidence="10 11">
    <name type="scientific">Streptomyces thermocoprophilus</name>
    <dbReference type="NCBI Taxonomy" id="78356"/>
    <lineage>
        <taxon>Bacteria</taxon>
        <taxon>Bacillati</taxon>
        <taxon>Actinomycetota</taxon>
        <taxon>Actinomycetes</taxon>
        <taxon>Kitasatosporales</taxon>
        <taxon>Streptomycetaceae</taxon>
        <taxon>Streptomyces</taxon>
    </lineage>
</organism>
<dbReference type="PANTHER" id="PTHR38686:SF1">
    <property type="entry name" value="APOLIPOPROTEIN N-ACYLTRANSFERASE"/>
    <property type="match status" value="1"/>
</dbReference>
<feature type="transmembrane region" description="Helical" evidence="8">
    <location>
        <begin position="128"/>
        <end position="145"/>
    </location>
</feature>
<evidence type="ECO:0000256" key="7">
    <source>
        <dbReference type="ARBA" id="ARBA00023315"/>
    </source>
</evidence>
<dbReference type="InterPro" id="IPR003010">
    <property type="entry name" value="C-N_Hydrolase"/>
</dbReference>
<dbReference type="CDD" id="cd07571">
    <property type="entry name" value="ALP_N-acyl_transferase"/>
    <property type="match status" value="1"/>
</dbReference>
<dbReference type="EMBL" id="JBHMAR010000002">
    <property type="protein sequence ID" value="MFB9734155.1"/>
    <property type="molecule type" value="Genomic_DNA"/>
</dbReference>
<comment type="similarity">
    <text evidence="8">Belongs to the CN hydrolase family. Apolipoprotein N-acyltransferase subfamily.</text>
</comment>
<protein>
    <recommendedName>
        <fullName evidence="8">Apolipoprotein N-acyltransferase</fullName>
        <shortName evidence="8">ALP N-acyltransferase</shortName>
        <ecNumber evidence="8">2.3.1.269</ecNumber>
    </recommendedName>
</protein>
<comment type="function">
    <text evidence="8">Catalyzes the phospholipid dependent N-acylation of the N-terminal cysteine of apolipoprotein, the last step in lipoprotein maturation.</text>
</comment>
<dbReference type="PROSITE" id="PS50263">
    <property type="entry name" value="CN_HYDROLASE"/>
    <property type="match status" value="1"/>
</dbReference>
<dbReference type="GO" id="GO:0016746">
    <property type="term" value="F:acyltransferase activity"/>
    <property type="evidence" value="ECO:0007669"/>
    <property type="project" value="UniProtKB-KW"/>
</dbReference>
<dbReference type="PANTHER" id="PTHR38686">
    <property type="entry name" value="APOLIPOPROTEIN N-ACYLTRANSFERASE"/>
    <property type="match status" value="1"/>
</dbReference>
<dbReference type="Pfam" id="PF00795">
    <property type="entry name" value="CN_hydrolase"/>
    <property type="match status" value="1"/>
</dbReference>
<evidence type="ECO:0000313" key="10">
    <source>
        <dbReference type="EMBL" id="MFB9734155.1"/>
    </source>
</evidence>
<proteinExistence type="inferred from homology"/>
<dbReference type="Proteomes" id="UP001589703">
    <property type="component" value="Unassembled WGS sequence"/>
</dbReference>
<evidence type="ECO:0000256" key="4">
    <source>
        <dbReference type="ARBA" id="ARBA00022692"/>
    </source>
</evidence>
<evidence type="ECO:0000259" key="9">
    <source>
        <dbReference type="PROSITE" id="PS50263"/>
    </source>
</evidence>
<dbReference type="SUPFAM" id="SSF56317">
    <property type="entry name" value="Carbon-nitrogen hydrolase"/>
    <property type="match status" value="1"/>
</dbReference>
<keyword evidence="4 8" id="KW-0812">Transmembrane</keyword>
<dbReference type="EC" id="2.3.1.269" evidence="8"/>
<evidence type="ECO:0000256" key="6">
    <source>
        <dbReference type="ARBA" id="ARBA00023136"/>
    </source>
</evidence>
<keyword evidence="11" id="KW-1185">Reference proteome</keyword>
<comment type="catalytic activity">
    <reaction evidence="8">
        <text>N-terminal S-1,2-diacyl-sn-glyceryl-L-cysteinyl-[lipoprotein] + a glycerophospholipid = N-acyl-S-1,2-diacyl-sn-glyceryl-L-cysteinyl-[lipoprotein] + a 2-acyl-sn-glycero-3-phospholipid + H(+)</text>
        <dbReference type="Rhea" id="RHEA:48228"/>
        <dbReference type="Rhea" id="RHEA-COMP:14681"/>
        <dbReference type="Rhea" id="RHEA-COMP:14684"/>
        <dbReference type="ChEBI" id="CHEBI:15378"/>
        <dbReference type="ChEBI" id="CHEBI:136912"/>
        <dbReference type="ChEBI" id="CHEBI:140656"/>
        <dbReference type="ChEBI" id="CHEBI:140657"/>
        <dbReference type="ChEBI" id="CHEBI:140660"/>
        <dbReference type="EC" id="2.3.1.269"/>
    </reaction>
</comment>
<keyword evidence="6 8" id="KW-0472">Membrane</keyword>
<evidence type="ECO:0000256" key="2">
    <source>
        <dbReference type="ARBA" id="ARBA00022475"/>
    </source>
</evidence>
<evidence type="ECO:0000256" key="5">
    <source>
        <dbReference type="ARBA" id="ARBA00022989"/>
    </source>
</evidence>
<dbReference type="NCBIfam" id="TIGR00546">
    <property type="entry name" value="lnt"/>
    <property type="match status" value="1"/>
</dbReference>
<dbReference type="RefSeq" id="WP_385857977.1">
    <property type="nucleotide sequence ID" value="NZ_JBHMAR010000002.1"/>
</dbReference>
<dbReference type="Pfam" id="PF20154">
    <property type="entry name" value="LNT_N"/>
    <property type="match status" value="1"/>
</dbReference>
<feature type="transmembrane region" description="Helical" evidence="8">
    <location>
        <begin position="26"/>
        <end position="44"/>
    </location>
</feature>
<sequence>MTVTATSVDQSDRLRPHPASGRAARLRKLVPALAVALAGVLLYVSFPPRTLWWLALPAFGILGRVLRGRTWKAGLGLGYLFGLGFLLPLLVWTGVEVGPGPWLALVAVEAVFVALVGAGIAAVSRLPAWPVWAAALWIAGEAARARVPFGGFPWGKIAFGQADGVFLPLAAVGGTPVLGFAVVLCGFGLYEAVRPAVEGRRTRAVRRGAAAAALLSVAVPVAGAVGARALVSDKAEDGTATVAVVQGNVPRLGLDFNAQRRAVLDYHARETERLAAEIKAGTTPRPDFVLWPENSSDIDPFAYPDAAAVIAHAARAVGVPVSVGGVVERDGKLYNEQILWDPQKGAVQTYDKRQIQPFGEFLPLRGPIGAINEDWTSMIRQDFSRGDKPGVFDFGGTKVGLATCYEAAFDWAVRDTVTHGAQMISVPSNNATFDRSEMTYQQLAMSRVRAVEHSRTVTVPVTSGVSAIIMPDGKITQKTGMFVAGHLVQKVPLRSSETPATRLGVLPEIALVLLAAGGLGCSVGAGMRGRRAGGV</sequence>
<dbReference type="InterPro" id="IPR036526">
    <property type="entry name" value="C-N_Hydrolase_sf"/>
</dbReference>
<dbReference type="InterPro" id="IPR004563">
    <property type="entry name" value="Apolipo_AcylTrfase"/>
</dbReference>
<comment type="subcellular location">
    <subcellularLocation>
        <location evidence="1 8">Cell membrane</location>
        <topology evidence="1 8">Multi-pass membrane protein</topology>
    </subcellularLocation>
</comment>